<evidence type="ECO:0000313" key="5">
    <source>
        <dbReference type="Proteomes" id="UP001150925"/>
    </source>
</evidence>
<dbReference type="GO" id="GO:0072318">
    <property type="term" value="P:clathrin coat disassembly"/>
    <property type="evidence" value="ECO:0007669"/>
    <property type="project" value="TreeGrafter"/>
</dbReference>
<evidence type="ECO:0000256" key="1">
    <source>
        <dbReference type="PROSITE-ProRule" id="PRU00339"/>
    </source>
</evidence>
<dbReference type="InterPro" id="IPR036869">
    <property type="entry name" value="J_dom_sf"/>
</dbReference>
<dbReference type="PROSITE" id="PS50030">
    <property type="entry name" value="UBA"/>
    <property type="match status" value="1"/>
</dbReference>
<feature type="compositionally biased region" description="Polar residues" evidence="2">
    <location>
        <begin position="177"/>
        <end position="186"/>
    </location>
</feature>
<evidence type="ECO:0000256" key="2">
    <source>
        <dbReference type="SAM" id="MobiDB-lite"/>
    </source>
</evidence>
<feature type="region of interest" description="Disordered" evidence="2">
    <location>
        <begin position="952"/>
        <end position="979"/>
    </location>
</feature>
<dbReference type="OrthoDB" id="1717591at2759"/>
<evidence type="ECO:0000313" key="4">
    <source>
        <dbReference type="EMBL" id="KAJ1967642.1"/>
    </source>
</evidence>
<feature type="compositionally biased region" description="Basic and acidic residues" evidence="2">
    <location>
        <begin position="544"/>
        <end position="559"/>
    </location>
</feature>
<dbReference type="Gene3D" id="1.25.40.10">
    <property type="entry name" value="Tetratricopeptide repeat domain"/>
    <property type="match status" value="1"/>
</dbReference>
<feature type="compositionally biased region" description="Polar residues" evidence="2">
    <location>
        <begin position="284"/>
        <end position="294"/>
    </location>
</feature>
<dbReference type="InterPro" id="IPR009060">
    <property type="entry name" value="UBA-like_sf"/>
</dbReference>
<dbReference type="GO" id="GO:0031982">
    <property type="term" value="C:vesicle"/>
    <property type="evidence" value="ECO:0007669"/>
    <property type="project" value="TreeGrafter"/>
</dbReference>
<dbReference type="GO" id="GO:0072583">
    <property type="term" value="P:clathrin-dependent endocytosis"/>
    <property type="evidence" value="ECO:0007669"/>
    <property type="project" value="TreeGrafter"/>
</dbReference>
<dbReference type="GO" id="GO:0005737">
    <property type="term" value="C:cytoplasm"/>
    <property type="evidence" value="ECO:0007669"/>
    <property type="project" value="TreeGrafter"/>
</dbReference>
<dbReference type="SUPFAM" id="SSF46934">
    <property type="entry name" value="UBA-like"/>
    <property type="match status" value="1"/>
</dbReference>
<feature type="region of interest" description="Disordered" evidence="2">
    <location>
        <begin position="629"/>
        <end position="686"/>
    </location>
</feature>
<proteinExistence type="predicted"/>
<dbReference type="GO" id="GO:0030276">
    <property type="term" value="F:clathrin binding"/>
    <property type="evidence" value="ECO:0007669"/>
    <property type="project" value="TreeGrafter"/>
</dbReference>
<comment type="caution">
    <text evidence="4">The sequence shown here is derived from an EMBL/GenBank/DDBJ whole genome shotgun (WGS) entry which is preliminary data.</text>
</comment>
<feature type="region of interest" description="Disordered" evidence="2">
    <location>
        <begin position="525"/>
        <end position="615"/>
    </location>
</feature>
<feature type="compositionally biased region" description="Polar residues" evidence="2">
    <location>
        <begin position="112"/>
        <end position="121"/>
    </location>
</feature>
<dbReference type="InterPro" id="IPR019734">
    <property type="entry name" value="TPR_rpt"/>
</dbReference>
<dbReference type="SUPFAM" id="SSF46565">
    <property type="entry name" value="Chaperone J-domain"/>
    <property type="match status" value="1"/>
</dbReference>
<dbReference type="Gene3D" id="1.10.287.110">
    <property type="entry name" value="DnaJ domain"/>
    <property type="match status" value="1"/>
</dbReference>
<dbReference type="InterPro" id="IPR015940">
    <property type="entry name" value="UBA"/>
</dbReference>
<gene>
    <name evidence="4" type="primary">SWA2</name>
    <name evidence="4" type="ORF">IWQ62_001726</name>
</gene>
<dbReference type="Proteomes" id="UP001150925">
    <property type="component" value="Unassembled WGS sequence"/>
</dbReference>
<dbReference type="InterPro" id="IPR001623">
    <property type="entry name" value="DnaJ_domain"/>
</dbReference>
<dbReference type="FunFam" id="1.10.287.110:FF:000002">
    <property type="entry name" value="putative tyrosine-protein phosphatase auxilin isoform X2"/>
    <property type="match status" value="1"/>
</dbReference>
<feature type="repeat" description="TPR" evidence="1">
    <location>
        <begin position="712"/>
        <end position="745"/>
    </location>
</feature>
<dbReference type="PANTHER" id="PTHR23172:SF19">
    <property type="entry name" value="J DOMAIN-CONTAINING PROTEIN"/>
    <property type="match status" value="1"/>
</dbReference>
<feature type="compositionally biased region" description="Polar residues" evidence="2">
    <location>
        <begin position="130"/>
        <end position="139"/>
    </location>
</feature>
<reference evidence="4" key="1">
    <citation type="submission" date="2022-07" db="EMBL/GenBank/DDBJ databases">
        <title>Phylogenomic reconstructions and comparative analyses of Kickxellomycotina fungi.</title>
        <authorList>
            <person name="Reynolds N.K."/>
            <person name="Stajich J.E."/>
            <person name="Barry K."/>
            <person name="Grigoriev I.V."/>
            <person name="Crous P."/>
            <person name="Smith M.E."/>
        </authorList>
    </citation>
    <scope>NUCLEOTIDE SEQUENCE</scope>
    <source>
        <strain evidence="4">RSA 1196</strain>
    </source>
</reference>
<feature type="compositionally biased region" description="Polar residues" evidence="2">
    <location>
        <begin position="964"/>
        <end position="976"/>
    </location>
</feature>
<keyword evidence="5" id="KW-1185">Reference proteome</keyword>
<keyword evidence="1" id="KW-0802">TPR repeat</keyword>
<feature type="region of interest" description="Disordered" evidence="2">
    <location>
        <begin position="269"/>
        <end position="294"/>
    </location>
</feature>
<organism evidence="4 5">
    <name type="scientific">Dispira parvispora</name>
    <dbReference type="NCBI Taxonomy" id="1520584"/>
    <lineage>
        <taxon>Eukaryota</taxon>
        <taxon>Fungi</taxon>
        <taxon>Fungi incertae sedis</taxon>
        <taxon>Zoopagomycota</taxon>
        <taxon>Kickxellomycotina</taxon>
        <taxon>Dimargaritomycetes</taxon>
        <taxon>Dimargaritales</taxon>
        <taxon>Dimargaritaceae</taxon>
        <taxon>Dispira</taxon>
    </lineage>
</organism>
<dbReference type="AlphaFoldDB" id="A0A9W8ASW4"/>
<dbReference type="CDD" id="cd06257">
    <property type="entry name" value="DnaJ"/>
    <property type="match status" value="1"/>
</dbReference>
<feature type="region of interest" description="Disordered" evidence="2">
    <location>
        <begin position="112"/>
        <end position="196"/>
    </location>
</feature>
<dbReference type="PROSITE" id="PS50005">
    <property type="entry name" value="TPR"/>
    <property type="match status" value="1"/>
</dbReference>
<dbReference type="EMBL" id="JANBPY010000305">
    <property type="protein sequence ID" value="KAJ1967642.1"/>
    <property type="molecule type" value="Genomic_DNA"/>
</dbReference>
<dbReference type="SUPFAM" id="SSF48452">
    <property type="entry name" value="TPR-like"/>
    <property type="match status" value="1"/>
</dbReference>
<feature type="region of interest" description="Disordered" evidence="2">
    <location>
        <begin position="228"/>
        <end position="256"/>
    </location>
</feature>
<sequence length="1115" mass="121200">MDDLSDLIWKGQPTRPTDSPKTGGESLSSLAAQQAAVNIGAAPTRTTLTTTKRYITTTTKTTTTLLRTTTRQATGTTTSTSAINVSTNTNVHNAAATSVSSTTGGTFWQMQQAQQNPTVSSPLALPTMAPTRSQPSPFTSPKPLLGTSPAISASRSPQTQAKPTPSTPSADPFDQLLNFSTTQSGGSAKHGKEPKLSLVEIERRKIEQKLQDKKNQEHQWDLNFLESATSSQPSGVTSAATSTVTSPPSLPDPLRANVNLSSAAKGTPVVMHPTSVHSPLPHSAQDSPAASTTDPLDFLTISTAITTNPPLQVSSGAAHGSPSMIPESVLNRTGSPIPMFSPDDEPTTGGGNLSPAVDTSLDSLIAELAALGFTTEQAQTALTMTETGRDVEQAKRFLHQNQQALHSILNQRDSRPRNARRGGTGRYRDMDSEEEDELHLSRVSANRHRRPGTAPQRSNSDHPSLGSASGREGASDELGDQIRVHKERIFATANELGTNVMSKATSFFQMGKSRIQRTIEELQADGMGAHPADNTSEDSQTPRWMRESRMHARRPETFKPLDGTDQDQPSGWKAATNRPGRRSPVSSGNTLSGGSQINWQTAASSDESEDDLELSRAQEAAIEERKRAYYQSRANKPQPASPSTSTPERRTPPTRSKPEAQAPKVKPKPEFLRGQPLPNLPSASTSSAAISPYHKVPQGKPVIATIDKVLTSHRYKVEGNRQFKLGQFAEAHTWYKRALEVLPSHHVLSVPLYNNQATAAMKMGEHRQVIESCDHILQGSDLTWTSSKGGGSPSPAQRTSLQYGWYWWCQHIADTMSGVSPASLTNPNAWQNMVRDVLAKASMTSPYPELTSVDDDAIPSALVELQFSLLDQRLKAYQKKATAWEQLEKYQDAIQVNQQILTEIGSPMYSTHTASNSVKPSVGGPVHAGLVNKTRATAQDSLRRCQKALRMASNPHPAKPNGGQVPSKSSPTTRVTTPAVDLNPFRASATPVEGSRVQELRRQEAKKLEEDNQRHQLKDSVDFRLAQWQQGKEGNLRALLASVDTLLWPELAWKKVGLHELVSSAQVKRAYLRAISKVHPDKLKPQETVERCMLANGIFSSLNDAWFTFKSQNGL</sequence>
<feature type="region of interest" description="Disordered" evidence="2">
    <location>
        <begin position="1"/>
        <end position="27"/>
    </location>
</feature>
<feature type="compositionally biased region" description="Polar residues" evidence="2">
    <location>
        <begin position="533"/>
        <end position="542"/>
    </location>
</feature>
<protein>
    <submittedName>
        <fullName evidence="4">Auxilin-like clathrin-binding protein required for normal clathrin function</fullName>
    </submittedName>
</protein>
<feature type="compositionally biased region" description="Low complexity" evidence="2">
    <location>
        <begin position="236"/>
        <end position="247"/>
    </location>
</feature>
<accession>A0A9W8ASW4</accession>
<feature type="compositionally biased region" description="Polar residues" evidence="2">
    <location>
        <begin position="584"/>
        <end position="603"/>
    </location>
</feature>
<name>A0A9W8ASW4_9FUNG</name>
<evidence type="ECO:0000259" key="3">
    <source>
        <dbReference type="PROSITE" id="PS50030"/>
    </source>
</evidence>
<feature type="domain" description="UBA" evidence="3">
    <location>
        <begin position="356"/>
        <end position="401"/>
    </location>
</feature>
<dbReference type="PANTHER" id="PTHR23172">
    <property type="entry name" value="AUXILIN/CYCLIN G-ASSOCIATED KINASE-RELATED"/>
    <property type="match status" value="1"/>
</dbReference>
<feature type="compositionally biased region" description="Polar residues" evidence="2">
    <location>
        <begin position="149"/>
        <end position="169"/>
    </location>
</feature>
<dbReference type="InterPro" id="IPR011990">
    <property type="entry name" value="TPR-like_helical_dom_sf"/>
</dbReference>
<feature type="region of interest" description="Disordered" evidence="2">
    <location>
        <begin position="406"/>
        <end position="477"/>
    </location>
</feature>